<dbReference type="Pfam" id="PF01982">
    <property type="entry name" value="CTP-dep_RFKase"/>
    <property type="match status" value="1"/>
</dbReference>
<comment type="cofactor">
    <cofactor evidence="17">
        <name>Mg(2+)</name>
        <dbReference type="ChEBI" id="CHEBI:18420"/>
    </cofactor>
    <text evidence="17">Binds 1 Mg(2+) ion per subunit.</text>
</comment>
<evidence type="ECO:0000256" key="12">
    <source>
        <dbReference type="ARBA" id="ARBA00022842"/>
    </source>
</evidence>
<dbReference type="GO" id="GO:0008531">
    <property type="term" value="F:riboflavin kinase activity"/>
    <property type="evidence" value="ECO:0007669"/>
    <property type="project" value="InterPro"/>
</dbReference>
<dbReference type="InterPro" id="IPR023602">
    <property type="entry name" value="Riboflavin_kinase_CTP-dep"/>
</dbReference>
<keyword evidence="21" id="KW-1185">Reference proteome</keyword>
<evidence type="ECO:0000256" key="16">
    <source>
        <dbReference type="ARBA" id="ARBA00047857"/>
    </source>
</evidence>
<feature type="domain" description="Riboflavin kinase" evidence="19">
    <location>
        <begin position="105"/>
        <end position="230"/>
    </location>
</feature>
<comment type="pathway">
    <text evidence="2 17">Cofactor biosynthesis; FMN biosynthesis; FMN from riboflavin (CTP route): step 1/1.</text>
</comment>
<dbReference type="HAMAP" id="MF_01285">
    <property type="entry name" value="Riboflavin_kinase"/>
    <property type="match status" value="1"/>
</dbReference>
<feature type="binding site" evidence="17">
    <location>
        <begin position="212"/>
        <end position="215"/>
    </location>
    <ligand>
        <name>CDP</name>
        <dbReference type="ChEBI" id="CHEBI:58069"/>
    </ligand>
</feature>
<dbReference type="InterPro" id="IPR011991">
    <property type="entry name" value="ArsR-like_HTH"/>
</dbReference>
<evidence type="ECO:0000256" key="3">
    <source>
        <dbReference type="ARBA" id="ARBA00006428"/>
    </source>
</evidence>
<dbReference type="GO" id="GO:0000287">
    <property type="term" value="F:magnesium ion binding"/>
    <property type="evidence" value="ECO:0007669"/>
    <property type="project" value="UniProtKB-UniRule"/>
</dbReference>
<proteinExistence type="inferred from homology"/>
<evidence type="ECO:0000256" key="1">
    <source>
        <dbReference type="ARBA" id="ARBA00003072"/>
    </source>
</evidence>
<evidence type="ECO:0000256" key="17">
    <source>
        <dbReference type="HAMAP-Rule" id="MF_01285"/>
    </source>
</evidence>
<keyword evidence="11 17" id="KW-0418">Kinase</keyword>
<dbReference type="InterPro" id="IPR036390">
    <property type="entry name" value="WH_DNA-bd_sf"/>
</dbReference>
<keyword evidence="12 17" id="KW-0460">Magnesium</keyword>
<dbReference type="Gene3D" id="1.10.10.10">
    <property type="entry name" value="Winged helix-like DNA-binding domain superfamily/Winged helix DNA-binding domain"/>
    <property type="match status" value="1"/>
</dbReference>
<keyword evidence="7 17" id="KW-0288">FMN</keyword>
<comment type="similarity">
    <text evidence="3 17">Belongs to the archaeal riboflavin kinase family.</text>
</comment>
<dbReference type="EC" id="2.7.1.161" evidence="4 17"/>
<dbReference type="SUPFAM" id="SSF46785">
    <property type="entry name" value="Winged helix' DNA-binding domain"/>
    <property type="match status" value="1"/>
</dbReference>
<protein>
    <recommendedName>
        <fullName evidence="5 17">Riboflavin kinase</fullName>
        <shortName evidence="17">RFK</shortName>
        <ecNumber evidence="4 17">2.7.1.161</ecNumber>
    </recommendedName>
    <alternativeName>
        <fullName evidence="14 17">CTP-dependent riboflavin kinase</fullName>
    </alternativeName>
    <alternativeName>
        <fullName evidence="15 17">CTP:riboflavin 5'-phosphotransferase</fullName>
    </alternativeName>
    <alternativeName>
        <fullName evidence="13 17">Flavokinase</fullName>
    </alternativeName>
</protein>
<keyword evidence="9 17" id="KW-0479">Metal-binding</keyword>
<sequence length="266" mass="28597">MAEATSTADPDPAAIAALKHVGLVGGLTETKVSCAALGDRLDASTQTASRRLQTLESAGYIERDVVGDGQWVRVTDAGEAALRAEYADYRRLFETDVELVLRGAVTGGMGEGRHYITLPGYAEQFRARLGYEPFPGTLNVDLSEESVRRRGEMAGIDAVPIDAWEGEDRTYGAASCYGVTLVAGDERYEEVHAIVPDRTHHDDDQLELIAPERLRDALDLDDGDAVEVRVAATSRADEPESEAASESPEDDDEGESPADAVETEVA</sequence>
<dbReference type="GO" id="GO:0009231">
    <property type="term" value="P:riboflavin biosynthetic process"/>
    <property type="evidence" value="ECO:0007669"/>
    <property type="project" value="InterPro"/>
</dbReference>
<evidence type="ECO:0000256" key="7">
    <source>
        <dbReference type="ARBA" id="ARBA00022643"/>
    </source>
</evidence>
<keyword evidence="6 17" id="KW-0285">Flavoprotein</keyword>
<dbReference type="PANTHER" id="PTHR40706">
    <property type="entry name" value="RIBOFLAVIN KINASE"/>
    <property type="match status" value="1"/>
</dbReference>
<organism evidence="20 21">
    <name type="scientific">Halorubrum salipaludis</name>
    <dbReference type="NCBI Taxonomy" id="2032630"/>
    <lineage>
        <taxon>Archaea</taxon>
        <taxon>Methanobacteriati</taxon>
        <taxon>Methanobacteriota</taxon>
        <taxon>Stenosarchaea group</taxon>
        <taxon>Halobacteria</taxon>
        <taxon>Halobacteriales</taxon>
        <taxon>Haloferacaceae</taxon>
        <taxon>Halorubrum</taxon>
    </lineage>
</organism>
<dbReference type="Gene3D" id="2.40.30.30">
    <property type="entry name" value="Riboflavin kinase-like"/>
    <property type="match status" value="1"/>
</dbReference>
<keyword evidence="10 17" id="KW-0547">Nucleotide-binding</keyword>
<comment type="catalytic activity">
    <reaction evidence="16 17">
        <text>riboflavin + CTP = CDP + FMN + H(+)</text>
        <dbReference type="Rhea" id="RHEA:25021"/>
        <dbReference type="ChEBI" id="CHEBI:15378"/>
        <dbReference type="ChEBI" id="CHEBI:37563"/>
        <dbReference type="ChEBI" id="CHEBI:57986"/>
        <dbReference type="ChEBI" id="CHEBI:58069"/>
        <dbReference type="ChEBI" id="CHEBI:58210"/>
        <dbReference type="EC" id="2.7.1.161"/>
    </reaction>
</comment>
<feature type="binding site" evidence="17">
    <location>
        <position position="207"/>
    </location>
    <ligand>
        <name>FMN</name>
        <dbReference type="ChEBI" id="CHEBI:58210"/>
    </ligand>
</feature>
<comment type="function">
    <text evidence="1 17">Catalyzes the CTP-dependent phosphorylation of riboflavin (vitamin B2) to form flavin mononucleotide (FMN).</text>
</comment>
<dbReference type="UniPathway" id="UPA00276">
    <property type="reaction ID" value="UER00929"/>
</dbReference>
<evidence type="ECO:0000313" key="20">
    <source>
        <dbReference type="EMBL" id="PAU85300.1"/>
    </source>
</evidence>
<keyword evidence="8 17" id="KW-0808">Transferase</keyword>
<evidence type="ECO:0000313" key="21">
    <source>
        <dbReference type="Proteomes" id="UP000218083"/>
    </source>
</evidence>
<feature type="compositionally biased region" description="Acidic residues" evidence="18">
    <location>
        <begin position="239"/>
        <end position="266"/>
    </location>
</feature>
<dbReference type="AlphaFoldDB" id="A0A2A2FKC4"/>
<evidence type="ECO:0000256" key="2">
    <source>
        <dbReference type="ARBA" id="ARBA00005219"/>
    </source>
</evidence>
<dbReference type="OrthoDB" id="30955at2157"/>
<dbReference type="EMBL" id="NSKC01000001">
    <property type="protein sequence ID" value="PAU85300.1"/>
    <property type="molecule type" value="Genomic_DNA"/>
</dbReference>
<evidence type="ECO:0000259" key="19">
    <source>
        <dbReference type="Pfam" id="PF01982"/>
    </source>
</evidence>
<feature type="binding site" evidence="17">
    <location>
        <position position="199"/>
    </location>
    <ligand>
        <name>FMN</name>
        <dbReference type="ChEBI" id="CHEBI:58210"/>
    </ligand>
</feature>
<dbReference type="Proteomes" id="UP000218083">
    <property type="component" value="Unassembled WGS sequence"/>
</dbReference>
<evidence type="ECO:0000256" key="8">
    <source>
        <dbReference type="ARBA" id="ARBA00022679"/>
    </source>
</evidence>
<evidence type="ECO:0000256" key="5">
    <source>
        <dbReference type="ARBA" id="ARBA00017394"/>
    </source>
</evidence>
<dbReference type="InterPro" id="IPR039063">
    <property type="entry name" value="RibK_CTP-dep"/>
</dbReference>
<dbReference type="SUPFAM" id="SSF82114">
    <property type="entry name" value="Riboflavin kinase-like"/>
    <property type="match status" value="1"/>
</dbReference>
<feature type="binding site" evidence="17">
    <location>
        <position position="137"/>
    </location>
    <ligand>
        <name>Mg(2+)</name>
        <dbReference type="ChEBI" id="CHEBI:18420"/>
    </ligand>
</feature>
<accession>A0A2A2FKC4</accession>
<dbReference type="InterPro" id="IPR023465">
    <property type="entry name" value="Riboflavin_kinase_dom_sf"/>
</dbReference>
<dbReference type="PANTHER" id="PTHR40706:SF1">
    <property type="entry name" value="RIBOFLAVIN KINASE"/>
    <property type="match status" value="1"/>
</dbReference>
<evidence type="ECO:0000256" key="10">
    <source>
        <dbReference type="ARBA" id="ARBA00022741"/>
    </source>
</evidence>
<comment type="caution">
    <text evidence="17">Lacks conserved residue(s) required for the propagation of feature annotation.</text>
</comment>
<comment type="caution">
    <text evidence="20">The sequence shown here is derived from an EMBL/GenBank/DDBJ whole genome shotgun (WGS) entry which is preliminary data.</text>
</comment>
<dbReference type="GO" id="GO:0000166">
    <property type="term" value="F:nucleotide binding"/>
    <property type="evidence" value="ECO:0007669"/>
    <property type="project" value="UniProtKB-UniRule"/>
</dbReference>
<evidence type="ECO:0000256" key="15">
    <source>
        <dbReference type="ARBA" id="ARBA00033116"/>
    </source>
</evidence>
<evidence type="ECO:0000256" key="14">
    <source>
        <dbReference type="ARBA" id="ARBA00030544"/>
    </source>
</evidence>
<gene>
    <name evidence="17" type="primary">ribK</name>
    <name evidence="20" type="ORF">CK500_01120</name>
</gene>
<dbReference type="InterPro" id="IPR023470">
    <property type="entry name" value="Riboflavin_kinase_archaeal"/>
</dbReference>
<feature type="binding site" evidence="17">
    <location>
        <begin position="108"/>
        <end position="113"/>
    </location>
    <ligand>
        <name>CDP</name>
        <dbReference type="ChEBI" id="CHEBI:58069"/>
    </ligand>
</feature>
<dbReference type="CDD" id="cd00090">
    <property type="entry name" value="HTH_ARSR"/>
    <property type="match status" value="1"/>
</dbReference>
<evidence type="ECO:0000256" key="9">
    <source>
        <dbReference type="ARBA" id="ARBA00022723"/>
    </source>
</evidence>
<evidence type="ECO:0000256" key="4">
    <source>
        <dbReference type="ARBA" id="ARBA00011987"/>
    </source>
</evidence>
<evidence type="ECO:0000256" key="11">
    <source>
        <dbReference type="ARBA" id="ARBA00022777"/>
    </source>
</evidence>
<dbReference type="InterPro" id="IPR036388">
    <property type="entry name" value="WH-like_DNA-bd_sf"/>
</dbReference>
<feature type="region of interest" description="Disordered" evidence="18">
    <location>
        <begin position="229"/>
        <end position="266"/>
    </location>
</feature>
<evidence type="ECO:0000256" key="13">
    <source>
        <dbReference type="ARBA" id="ARBA00029789"/>
    </source>
</evidence>
<feature type="binding site" evidence="17">
    <location>
        <position position="139"/>
    </location>
    <ligand>
        <name>Mg(2+)</name>
        <dbReference type="ChEBI" id="CHEBI:18420"/>
    </ligand>
</feature>
<dbReference type="GO" id="GO:0009398">
    <property type="term" value="P:FMN biosynthetic process"/>
    <property type="evidence" value="ECO:0007669"/>
    <property type="project" value="UniProtKB-UniRule"/>
</dbReference>
<name>A0A2A2FKC4_9EURY</name>
<dbReference type="RefSeq" id="WP_095635419.1">
    <property type="nucleotide sequence ID" value="NZ_NSKC01000001.1"/>
</dbReference>
<reference evidence="20 21" key="1">
    <citation type="submission" date="2017-08" db="EMBL/GenBank/DDBJ databases">
        <title>The strain WRN001 was isolated from Binhai saline alkaline soil, Tianjin, China.</title>
        <authorList>
            <person name="Liu D."/>
            <person name="Zhang G."/>
        </authorList>
    </citation>
    <scope>NUCLEOTIDE SEQUENCE [LARGE SCALE GENOMIC DNA]</scope>
    <source>
        <strain evidence="20 21">WN019</strain>
    </source>
</reference>
<evidence type="ECO:0000256" key="6">
    <source>
        <dbReference type="ARBA" id="ARBA00022630"/>
    </source>
</evidence>
<evidence type="ECO:0000256" key="18">
    <source>
        <dbReference type="SAM" id="MobiDB-lite"/>
    </source>
</evidence>